<evidence type="ECO:0000259" key="2">
    <source>
        <dbReference type="Pfam" id="PF14403"/>
    </source>
</evidence>
<evidence type="ECO:0000313" key="3">
    <source>
        <dbReference type="EMBL" id="MFC6237034.1"/>
    </source>
</evidence>
<dbReference type="PANTHER" id="PTHR34595">
    <property type="entry name" value="BLR5612 PROTEIN"/>
    <property type="match status" value="1"/>
</dbReference>
<dbReference type="PANTHER" id="PTHR34595:SF7">
    <property type="entry name" value="SLL1039 PROTEIN"/>
    <property type="match status" value="1"/>
</dbReference>
<accession>A0ABW1SYC0</accession>
<dbReference type="InterPro" id="IPR016450">
    <property type="entry name" value="UCP005522"/>
</dbReference>
<dbReference type="EMBL" id="JBHSTI010000008">
    <property type="protein sequence ID" value="MFC6237034.1"/>
    <property type="molecule type" value="Genomic_DNA"/>
</dbReference>
<evidence type="ECO:0000313" key="4">
    <source>
        <dbReference type="Proteomes" id="UP001596138"/>
    </source>
</evidence>
<dbReference type="Proteomes" id="UP001596138">
    <property type="component" value="Unassembled WGS sequence"/>
</dbReference>
<name>A0ABW1SYC0_9ACTN</name>
<dbReference type="Gene3D" id="3.30.1490.270">
    <property type="match status" value="1"/>
</dbReference>
<feature type="compositionally biased region" description="Basic residues" evidence="1">
    <location>
        <begin position="494"/>
        <end position="506"/>
    </location>
</feature>
<dbReference type="Pfam" id="PF14403">
    <property type="entry name" value="CP_ATPgrasp_2"/>
    <property type="match status" value="1"/>
</dbReference>
<dbReference type="SUPFAM" id="SSF56059">
    <property type="entry name" value="Glutathione synthetase ATP-binding domain-like"/>
    <property type="match status" value="1"/>
</dbReference>
<organism evidence="3 4">
    <name type="scientific">Longivirga aurantiaca</name>
    <dbReference type="NCBI Taxonomy" id="1837743"/>
    <lineage>
        <taxon>Bacteria</taxon>
        <taxon>Bacillati</taxon>
        <taxon>Actinomycetota</taxon>
        <taxon>Actinomycetes</taxon>
        <taxon>Sporichthyales</taxon>
        <taxon>Sporichthyaceae</taxon>
        <taxon>Longivirga</taxon>
    </lineage>
</organism>
<feature type="domain" description="Circularly permuted ATP-grasp type 2" evidence="2">
    <location>
        <begin position="76"/>
        <end position="453"/>
    </location>
</feature>
<feature type="compositionally biased region" description="Low complexity" evidence="1">
    <location>
        <begin position="517"/>
        <end position="530"/>
    </location>
</feature>
<protein>
    <submittedName>
        <fullName evidence="3">Circularly permuted type 2 ATP-grasp protein</fullName>
    </submittedName>
</protein>
<keyword evidence="4" id="KW-1185">Reference proteome</keyword>
<comment type="caution">
    <text evidence="3">The sequence shown here is derived from an EMBL/GenBank/DDBJ whole genome shotgun (WGS) entry which is preliminary data.</text>
</comment>
<gene>
    <name evidence="3" type="ORF">ACFQGU_04040</name>
</gene>
<dbReference type="RefSeq" id="WP_386764080.1">
    <property type="nucleotide sequence ID" value="NZ_JBHSTI010000008.1"/>
</dbReference>
<feature type="region of interest" description="Disordered" evidence="1">
    <location>
        <begin position="461"/>
        <end position="548"/>
    </location>
</feature>
<dbReference type="InterPro" id="IPR051680">
    <property type="entry name" value="ATP-dep_Glu-Cys_Ligase-2"/>
</dbReference>
<dbReference type="PIRSF" id="PIRSF005522">
    <property type="entry name" value="UCP005522"/>
    <property type="match status" value="1"/>
</dbReference>
<sequence>MRSGTTPSESLSAFDEMIDSAGDPRPGMAGIAGVLSGLGADGLAERARLRDAYLDRQGITFSLSGRERPLPLDLVPRVVAAEEWERVELGIRQRIRALEMFLADVYGAGEILEDGVISRRLVTSSKHYHRAAFGLVPPNGVRIHVAGIDLIRDEAGEFRVLEDNLRCPSGVSYVLENRRTLAHVLPEVFAGQQVRSVFEYPERLLDALRAAAPSDVADPTVAVLTPGVHNSAHFEHAFLARRMGTELVEGRDLFCRDDRLWMRTVRGPRPVHVIYRRIDDEFLDPVHFVPDSLLGVPGLLNAARAGNVAIANAVGNGVADDKAIYPHVPKMIDYYLGETAILPNVETYDLSDPDQRQHVLERLDRMVVKPVDGSGGYGLVIGNQASEAVLAETAQTILADPRSWIAQPIVNLSTCPTVVGDGAVEPRHVDLRPFAVNDGDETYVLPGGLTRVALPKGSLVVNSSQGGGSKDTWVLEEERREVGTDGRTPPPRVTRVRRSAVARHHAPVVADDRLRQQEGQQQQTRTAAAAEGDDGSGAGTAKTGDQPC</sequence>
<reference evidence="4" key="1">
    <citation type="journal article" date="2019" name="Int. J. Syst. Evol. Microbiol.">
        <title>The Global Catalogue of Microorganisms (GCM) 10K type strain sequencing project: providing services to taxonomists for standard genome sequencing and annotation.</title>
        <authorList>
            <consortium name="The Broad Institute Genomics Platform"/>
            <consortium name="The Broad Institute Genome Sequencing Center for Infectious Disease"/>
            <person name="Wu L."/>
            <person name="Ma J."/>
        </authorList>
    </citation>
    <scope>NUCLEOTIDE SEQUENCE [LARGE SCALE GENOMIC DNA]</scope>
    <source>
        <strain evidence="4">CGMCC 4.7317</strain>
    </source>
</reference>
<dbReference type="Gene3D" id="3.40.50.11290">
    <property type="match status" value="1"/>
</dbReference>
<dbReference type="InterPro" id="IPR025841">
    <property type="entry name" value="CP_ATPgrasp_2"/>
</dbReference>
<evidence type="ECO:0000256" key="1">
    <source>
        <dbReference type="SAM" id="MobiDB-lite"/>
    </source>
</evidence>
<proteinExistence type="predicted"/>